<comment type="caution">
    <text evidence="9">The sequence shown here is derived from an EMBL/GenBank/DDBJ whole genome shotgun (WGS) entry which is preliminary data.</text>
</comment>
<dbReference type="SMART" id="SM00220">
    <property type="entry name" value="S_TKc"/>
    <property type="match status" value="1"/>
</dbReference>
<proteinExistence type="predicted"/>
<dbReference type="CDD" id="cd14014">
    <property type="entry name" value="STKc_PknB_like"/>
    <property type="match status" value="1"/>
</dbReference>
<sequence>MIPPVKWSTPIDGPSVTSAPLSPSDPAAIGGYTLLGRLGTGGMGTVYLGSGDDDRLVAVKVVRREYSEDPDFTSRFHSEVEHAQAVASFCTAEVIGHGEAADGRPYMVTEYIPGTPLDRQISTYGKLEPTTLHGVAFGVAAALTAIHSAGLVHRDLKPANVILSMSGPRVIDFGIARAVDATHGHTKTGEVVGTPGWWAPEHLQANPVGPPADVFTWGCLVAYAGTGRHPFGEGPPMVLAHRILETEPDLTGLPEGLSHLVRRALNRWPRNRPTAQELLLALLGGQTEERTTEAIEELWDPPQNLLPVTAPDSVPASRRRGRRRPPTAVLLAAGLVAVIAAGLIIGLRAGRPGEAAAPTSNTRVSDIGRRFEIGDVQLVVQRPSCGSAAGAGQSCLVEWVLLNAGATKIDLAGPLDLVDDQGVTRAAVRAVKDSPASIQPGDMLTLSTEYTLPADRRAVRLVGPVITGGGDIEVRL</sequence>
<evidence type="ECO:0000256" key="7">
    <source>
        <dbReference type="SAM" id="Phobius"/>
    </source>
</evidence>
<keyword evidence="7" id="KW-0812">Transmembrane</keyword>
<dbReference type="InterPro" id="IPR008271">
    <property type="entry name" value="Ser/Thr_kinase_AS"/>
</dbReference>
<evidence type="ECO:0000256" key="3">
    <source>
        <dbReference type="ARBA" id="ARBA00022777"/>
    </source>
</evidence>
<organism evidence="9 10">
    <name type="scientific">Planotetraspora phitsanulokensis</name>
    <dbReference type="NCBI Taxonomy" id="575192"/>
    <lineage>
        <taxon>Bacteria</taxon>
        <taxon>Bacillati</taxon>
        <taxon>Actinomycetota</taxon>
        <taxon>Actinomycetes</taxon>
        <taxon>Streptosporangiales</taxon>
        <taxon>Streptosporangiaceae</taxon>
        <taxon>Planotetraspora</taxon>
    </lineage>
</organism>
<dbReference type="PROSITE" id="PS00108">
    <property type="entry name" value="PROTEIN_KINASE_ST"/>
    <property type="match status" value="1"/>
</dbReference>
<dbReference type="Proteomes" id="UP000622547">
    <property type="component" value="Unassembled WGS sequence"/>
</dbReference>
<keyword evidence="3" id="KW-0418">Kinase</keyword>
<name>A0A8J3U709_9ACTN</name>
<feature type="domain" description="Protein kinase" evidence="8">
    <location>
        <begin position="32"/>
        <end position="283"/>
    </location>
</feature>
<dbReference type="GO" id="GO:0004674">
    <property type="term" value="F:protein serine/threonine kinase activity"/>
    <property type="evidence" value="ECO:0007669"/>
    <property type="project" value="TreeGrafter"/>
</dbReference>
<dbReference type="PROSITE" id="PS50011">
    <property type="entry name" value="PROTEIN_KINASE_DOM"/>
    <property type="match status" value="1"/>
</dbReference>
<reference evidence="9 10" key="1">
    <citation type="submission" date="2021-01" db="EMBL/GenBank/DDBJ databases">
        <title>Whole genome shotgun sequence of Planotetraspora phitsanulokensis NBRC 104273.</title>
        <authorList>
            <person name="Komaki H."/>
            <person name="Tamura T."/>
        </authorList>
    </citation>
    <scope>NUCLEOTIDE SEQUENCE [LARGE SCALE GENOMIC DNA]</scope>
    <source>
        <strain evidence="9 10">NBRC 104273</strain>
    </source>
</reference>
<protein>
    <recommendedName>
        <fullName evidence="8">Protein kinase domain-containing protein</fullName>
    </recommendedName>
</protein>
<dbReference type="Pfam" id="PF00069">
    <property type="entry name" value="Pkinase"/>
    <property type="match status" value="1"/>
</dbReference>
<dbReference type="GO" id="GO:0005524">
    <property type="term" value="F:ATP binding"/>
    <property type="evidence" value="ECO:0007669"/>
    <property type="project" value="UniProtKB-UniRule"/>
</dbReference>
<evidence type="ECO:0000256" key="4">
    <source>
        <dbReference type="ARBA" id="ARBA00022840"/>
    </source>
</evidence>
<keyword evidence="7" id="KW-1133">Transmembrane helix</keyword>
<dbReference type="PANTHER" id="PTHR43289">
    <property type="entry name" value="MITOGEN-ACTIVATED PROTEIN KINASE KINASE KINASE 20-RELATED"/>
    <property type="match status" value="1"/>
</dbReference>
<dbReference type="Gene3D" id="3.30.200.20">
    <property type="entry name" value="Phosphorylase Kinase, domain 1"/>
    <property type="match status" value="1"/>
</dbReference>
<evidence type="ECO:0000256" key="2">
    <source>
        <dbReference type="ARBA" id="ARBA00022741"/>
    </source>
</evidence>
<dbReference type="EMBL" id="BOOP01000008">
    <property type="protein sequence ID" value="GII37139.1"/>
    <property type="molecule type" value="Genomic_DNA"/>
</dbReference>
<evidence type="ECO:0000313" key="9">
    <source>
        <dbReference type="EMBL" id="GII37139.1"/>
    </source>
</evidence>
<dbReference type="InterPro" id="IPR011009">
    <property type="entry name" value="Kinase-like_dom_sf"/>
</dbReference>
<dbReference type="PROSITE" id="PS00107">
    <property type="entry name" value="PROTEIN_KINASE_ATP"/>
    <property type="match status" value="1"/>
</dbReference>
<dbReference type="InterPro" id="IPR017441">
    <property type="entry name" value="Protein_kinase_ATP_BS"/>
</dbReference>
<dbReference type="InterPro" id="IPR000719">
    <property type="entry name" value="Prot_kinase_dom"/>
</dbReference>
<evidence type="ECO:0000256" key="6">
    <source>
        <dbReference type="SAM" id="MobiDB-lite"/>
    </source>
</evidence>
<gene>
    <name evidence="9" type="ORF">Pph01_21420</name>
</gene>
<keyword evidence="2 5" id="KW-0547">Nucleotide-binding</keyword>
<dbReference type="SUPFAM" id="SSF56112">
    <property type="entry name" value="Protein kinase-like (PK-like)"/>
    <property type="match status" value="1"/>
</dbReference>
<dbReference type="PANTHER" id="PTHR43289:SF34">
    <property type="entry name" value="SERINE_THREONINE-PROTEIN KINASE YBDM-RELATED"/>
    <property type="match status" value="1"/>
</dbReference>
<accession>A0A8J3U709</accession>
<evidence type="ECO:0000259" key="8">
    <source>
        <dbReference type="PROSITE" id="PS50011"/>
    </source>
</evidence>
<keyword evidence="10" id="KW-1185">Reference proteome</keyword>
<dbReference type="Gene3D" id="1.10.510.10">
    <property type="entry name" value="Transferase(Phosphotransferase) domain 1"/>
    <property type="match status" value="1"/>
</dbReference>
<evidence type="ECO:0000256" key="1">
    <source>
        <dbReference type="ARBA" id="ARBA00022679"/>
    </source>
</evidence>
<dbReference type="AlphaFoldDB" id="A0A8J3U709"/>
<feature type="transmembrane region" description="Helical" evidence="7">
    <location>
        <begin position="328"/>
        <end position="347"/>
    </location>
</feature>
<evidence type="ECO:0000256" key="5">
    <source>
        <dbReference type="PROSITE-ProRule" id="PRU10141"/>
    </source>
</evidence>
<feature type="region of interest" description="Disordered" evidence="6">
    <location>
        <begin position="1"/>
        <end position="23"/>
    </location>
</feature>
<evidence type="ECO:0000313" key="10">
    <source>
        <dbReference type="Proteomes" id="UP000622547"/>
    </source>
</evidence>
<keyword evidence="1" id="KW-0808">Transferase</keyword>
<keyword evidence="7" id="KW-0472">Membrane</keyword>
<keyword evidence="4 5" id="KW-0067">ATP-binding</keyword>
<feature type="binding site" evidence="5">
    <location>
        <position position="60"/>
    </location>
    <ligand>
        <name>ATP</name>
        <dbReference type="ChEBI" id="CHEBI:30616"/>
    </ligand>
</feature>